<dbReference type="AlphaFoldDB" id="L8WRD9"/>
<keyword evidence="2" id="KW-1185">Reference proteome</keyword>
<evidence type="ECO:0000313" key="2">
    <source>
        <dbReference type="Proteomes" id="UP000011668"/>
    </source>
</evidence>
<proteinExistence type="predicted"/>
<accession>L8WRD9</accession>
<comment type="caution">
    <text evidence="1">The sequence shown here is derived from an EMBL/GenBank/DDBJ whole genome shotgun (WGS) entry which is preliminary data.</text>
</comment>
<dbReference type="HOGENOM" id="CLU_2499423_0_0_1"/>
<sequence length="86" mass="9639">MRRAPMIPVSGSHDSPDKYKYSIRAGVSYTTTRVLVAHIECLFHPSTPAISVTWTELSTVGQGGRQFDFSLVEYVDKSYIILCLGW</sequence>
<gene>
    <name evidence="1" type="ORF">AG1IA_06627</name>
</gene>
<protein>
    <submittedName>
        <fullName evidence="1">Uncharacterized protein</fullName>
    </submittedName>
</protein>
<organism evidence="1 2">
    <name type="scientific">Thanatephorus cucumeris (strain AG1-IA)</name>
    <name type="common">Rice sheath blight fungus</name>
    <name type="synonym">Rhizoctonia solani</name>
    <dbReference type="NCBI Taxonomy" id="983506"/>
    <lineage>
        <taxon>Eukaryota</taxon>
        <taxon>Fungi</taxon>
        <taxon>Dikarya</taxon>
        <taxon>Basidiomycota</taxon>
        <taxon>Agaricomycotina</taxon>
        <taxon>Agaricomycetes</taxon>
        <taxon>Cantharellales</taxon>
        <taxon>Ceratobasidiaceae</taxon>
        <taxon>Rhizoctonia</taxon>
        <taxon>Rhizoctonia solani AG-1</taxon>
    </lineage>
</organism>
<evidence type="ECO:0000313" key="1">
    <source>
        <dbReference type="EMBL" id="ELU39342.1"/>
    </source>
</evidence>
<dbReference type="EMBL" id="AFRT01001808">
    <property type="protein sequence ID" value="ELU39342.1"/>
    <property type="molecule type" value="Genomic_DNA"/>
</dbReference>
<name>L8WRD9_THACA</name>
<dbReference type="Proteomes" id="UP000011668">
    <property type="component" value="Unassembled WGS sequence"/>
</dbReference>
<reference evidence="1 2" key="1">
    <citation type="journal article" date="2013" name="Nat. Commun.">
        <title>The evolution and pathogenic mechanisms of the rice sheath blight pathogen.</title>
        <authorList>
            <person name="Zheng A."/>
            <person name="Lin R."/>
            <person name="Xu L."/>
            <person name="Qin P."/>
            <person name="Tang C."/>
            <person name="Ai P."/>
            <person name="Zhang D."/>
            <person name="Liu Y."/>
            <person name="Sun Z."/>
            <person name="Feng H."/>
            <person name="Wang Y."/>
            <person name="Chen Y."/>
            <person name="Liang X."/>
            <person name="Fu R."/>
            <person name="Li Q."/>
            <person name="Zhang J."/>
            <person name="Yu X."/>
            <person name="Xie Z."/>
            <person name="Ding L."/>
            <person name="Guan P."/>
            <person name="Tang J."/>
            <person name="Liang Y."/>
            <person name="Wang S."/>
            <person name="Deng Q."/>
            <person name="Li S."/>
            <person name="Zhu J."/>
            <person name="Wang L."/>
            <person name="Liu H."/>
            <person name="Li P."/>
        </authorList>
    </citation>
    <scope>NUCLEOTIDE SEQUENCE [LARGE SCALE GENOMIC DNA]</scope>
    <source>
        <strain evidence="2">AG-1 IA</strain>
    </source>
</reference>